<gene>
    <name evidence="1" type="ORF">HYPSUDRAFT_57867</name>
</gene>
<evidence type="ECO:0000313" key="1">
    <source>
        <dbReference type="EMBL" id="KJA17171.1"/>
    </source>
</evidence>
<dbReference type="OrthoDB" id="2824516at2759"/>
<proteinExistence type="predicted"/>
<dbReference type="STRING" id="945553.A0A0D2NKU3"/>
<dbReference type="EMBL" id="KN817608">
    <property type="protein sequence ID" value="KJA17171.1"/>
    <property type="molecule type" value="Genomic_DNA"/>
</dbReference>
<dbReference type="AlphaFoldDB" id="A0A0D2NKU3"/>
<protein>
    <recommendedName>
        <fullName evidence="3">Protein kinase domain-containing protein</fullName>
    </recommendedName>
</protein>
<sequence>MGTIRINAFENHPPMVLSSTTSELPDHARFNVLAGKYNAFAAVLEGAADSVGSEQKFLLKLAETRESILKLEHEYEYYVGGLSHLQGVAVPRCFGIFTGSVGDNAVACLVLEYLETIPEEYNKRIQRKEKRERLISHINKIHDAGVVINHPEGCLRYVGPWDDPRIIDFSASYPHVCAFDPEINAEEGCHEIMTLSLNYQAISNGQF</sequence>
<accession>A0A0D2NKU3</accession>
<evidence type="ECO:0008006" key="3">
    <source>
        <dbReference type="Google" id="ProtNLM"/>
    </source>
</evidence>
<reference evidence="2" key="1">
    <citation type="submission" date="2014-04" db="EMBL/GenBank/DDBJ databases">
        <title>Evolutionary Origins and Diversification of the Mycorrhizal Mutualists.</title>
        <authorList>
            <consortium name="DOE Joint Genome Institute"/>
            <consortium name="Mycorrhizal Genomics Consortium"/>
            <person name="Kohler A."/>
            <person name="Kuo A."/>
            <person name="Nagy L.G."/>
            <person name="Floudas D."/>
            <person name="Copeland A."/>
            <person name="Barry K.W."/>
            <person name="Cichocki N."/>
            <person name="Veneault-Fourrey C."/>
            <person name="LaButti K."/>
            <person name="Lindquist E.A."/>
            <person name="Lipzen A."/>
            <person name="Lundell T."/>
            <person name="Morin E."/>
            <person name="Murat C."/>
            <person name="Riley R."/>
            <person name="Ohm R."/>
            <person name="Sun H."/>
            <person name="Tunlid A."/>
            <person name="Henrissat B."/>
            <person name="Grigoriev I.V."/>
            <person name="Hibbett D.S."/>
            <person name="Martin F."/>
        </authorList>
    </citation>
    <scope>NUCLEOTIDE SEQUENCE [LARGE SCALE GENOMIC DNA]</scope>
    <source>
        <strain evidence="2">FD-334 SS-4</strain>
    </source>
</reference>
<dbReference type="Proteomes" id="UP000054270">
    <property type="component" value="Unassembled WGS sequence"/>
</dbReference>
<name>A0A0D2NKU3_HYPSF</name>
<organism evidence="1 2">
    <name type="scientific">Hypholoma sublateritium (strain FD-334 SS-4)</name>
    <dbReference type="NCBI Taxonomy" id="945553"/>
    <lineage>
        <taxon>Eukaryota</taxon>
        <taxon>Fungi</taxon>
        <taxon>Dikarya</taxon>
        <taxon>Basidiomycota</taxon>
        <taxon>Agaricomycotina</taxon>
        <taxon>Agaricomycetes</taxon>
        <taxon>Agaricomycetidae</taxon>
        <taxon>Agaricales</taxon>
        <taxon>Agaricineae</taxon>
        <taxon>Strophariaceae</taxon>
        <taxon>Hypholoma</taxon>
    </lineage>
</organism>
<evidence type="ECO:0000313" key="2">
    <source>
        <dbReference type="Proteomes" id="UP000054270"/>
    </source>
</evidence>
<keyword evidence="2" id="KW-1185">Reference proteome</keyword>